<dbReference type="AlphaFoldDB" id="A0A3N1CYE1"/>
<reference evidence="6 7" key="1">
    <citation type="submission" date="2018-11" db="EMBL/GenBank/DDBJ databases">
        <title>Sequencing the genomes of 1000 actinobacteria strains.</title>
        <authorList>
            <person name="Klenk H.-P."/>
        </authorList>
    </citation>
    <scope>NUCLEOTIDE SEQUENCE [LARGE SCALE GENOMIC DNA]</scope>
    <source>
        <strain evidence="6 7">DSM 44254</strain>
    </source>
</reference>
<dbReference type="PANTHER" id="PTHR47506:SF3">
    <property type="entry name" value="HTH-TYPE TRANSCRIPTIONAL REGULATOR LMRA"/>
    <property type="match status" value="1"/>
</dbReference>
<evidence type="ECO:0000256" key="3">
    <source>
        <dbReference type="ARBA" id="ARBA00023163"/>
    </source>
</evidence>
<organism evidence="6 7">
    <name type="scientific">Actinocorallia herbida</name>
    <dbReference type="NCBI Taxonomy" id="58109"/>
    <lineage>
        <taxon>Bacteria</taxon>
        <taxon>Bacillati</taxon>
        <taxon>Actinomycetota</taxon>
        <taxon>Actinomycetes</taxon>
        <taxon>Streptosporangiales</taxon>
        <taxon>Thermomonosporaceae</taxon>
        <taxon>Actinocorallia</taxon>
    </lineage>
</organism>
<keyword evidence="1" id="KW-0805">Transcription regulation</keyword>
<dbReference type="InterPro" id="IPR001647">
    <property type="entry name" value="HTH_TetR"/>
</dbReference>
<evidence type="ECO:0000313" key="7">
    <source>
        <dbReference type="Proteomes" id="UP000272400"/>
    </source>
</evidence>
<dbReference type="InterPro" id="IPR009057">
    <property type="entry name" value="Homeodomain-like_sf"/>
</dbReference>
<comment type="caution">
    <text evidence="6">The sequence shown here is derived from an EMBL/GenBank/DDBJ whole genome shotgun (WGS) entry which is preliminary data.</text>
</comment>
<dbReference type="GO" id="GO:0003677">
    <property type="term" value="F:DNA binding"/>
    <property type="evidence" value="ECO:0007669"/>
    <property type="project" value="UniProtKB-UniRule"/>
</dbReference>
<evidence type="ECO:0000313" key="6">
    <source>
        <dbReference type="EMBL" id="ROO85768.1"/>
    </source>
</evidence>
<evidence type="ECO:0000256" key="2">
    <source>
        <dbReference type="ARBA" id="ARBA00023125"/>
    </source>
</evidence>
<dbReference type="SUPFAM" id="SSF48498">
    <property type="entry name" value="Tetracyclin repressor-like, C-terminal domain"/>
    <property type="match status" value="1"/>
</dbReference>
<dbReference type="Proteomes" id="UP000272400">
    <property type="component" value="Unassembled WGS sequence"/>
</dbReference>
<dbReference type="InterPro" id="IPR036271">
    <property type="entry name" value="Tet_transcr_reg_TetR-rel_C_sf"/>
</dbReference>
<dbReference type="PROSITE" id="PS50977">
    <property type="entry name" value="HTH_TETR_2"/>
    <property type="match status" value="1"/>
</dbReference>
<dbReference type="RefSeq" id="WP_123665235.1">
    <property type="nucleotide sequence ID" value="NZ_RJKE01000001.1"/>
</dbReference>
<keyword evidence="7" id="KW-1185">Reference proteome</keyword>
<dbReference type="OrthoDB" id="4541465at2"/>
<feature type="DNA-binding region" description="H-T-H motif" evidence="4">
    <location>
        <begin position="28"/>
        <end position="47"/>
    </location>
</feature>
<dbReference type="PANTHER" id="PTHR47506">
    <property type="entry name" value="TRANSCRIPTIONAL REGULATORY PROTEIN"/>
    <property type="match status" value="1"/>
</dbReference>
<proteinExistence type="predicted"/>
<protein>
    <submittedName>
        <fullName evidence="6">TetR family transcriptional regulator</fullName>
    </submittedName>
</protein>
<dbReference type="EMBL" id="RJKE01000001">
    <property type="protein sequence ID" value="ROO85768.1"/>
    <property type="molecule type" value="Genomic_DNA"/>
</dbReference>
<keyword evidence="3" id="KW-0804">Transcription</keyword>
<evidence type="ECO:0000256" key="4">
    <source>
        <dbReference type="PROSITE-ProRule" id="PRU00335"/>
    </source>
</evidence>
<evidence type="ECO:0000256" key="1">
    <source>
        <dbReference type="ARBA" id="ARBA00023015"/>
    </source>
</evidence>
<feature type="domain" description="HTH tetR-type" evidence="5">
    <location>
        <begin position="5"/>
        <end position="65"/>
    </location>
</feature>
<dbReference type="Pfam" id="PF16925">
    <property type="entry name" value="TetR_C_13"/>
    <property type="match status" value="1"/>
</dbReference>
<dbReference type="InterPro" id="IPR011075">
    <property type="entry name" value="TetR_C"/>
</dbReference>
<keyword evidence="2 4" id="KW-0238">DNA-binding</keyword>
<gene>
    <name evidence="6" type="ORF">EDD29_3317</name>
</gene>
<name>A0A3N1CYE1_9ACTN</name>
<sequence length="206" mass="21755">MPRTSDARERLVRNAARLFLTRSYQTVGVEELCAAADVRRGSFYHFFPGKSDLAKAVIDLHAAALWTRLDAAGAVPQRGDAAEAAARLHAAADAVGEIQAGFEARFGQVVGCPFGNLAAELATTDDELRAHLAAVFAAWELRLADLCRAAAEQGALRDGVDPGLLGRILVAQAQGAILLAKTGRSAAAEIPRALHQVIGAHLRENA</sequence>
<accession>A0A3N1CYE1</accession>
<evidence type="ECO:0000259" key="5">
    <source>
        <dbReference type="PROSITE" id="PS50977"/>
    </source>
</evidence>
<dbReference type="Gene3D" id="1.10.357.10">
    <property type="entry name" value="Tetracycline Repressor, domain 2"/>
    <property type="match status" value="1"/>
</dbReference>
<dbReference type="SUPFAM" id="SSF46689">
    <property type="entry name" value="Homeodomain-like"/>
    <property type="match status" value="1"/>
</dbReference>
<dbReference type="Pfam" id="PF00440">
    <property type="entry name" value="TetR_N"/>
    <property type="match status" value="1"/>
</dbReference>